<dbReference type="PANTHER" id="PTHR37200:SF1">
    <property type="entry name" value="RNA-BINDING (RRM_RBD_RNP MOTIFS) FAMILY PROTEIN"/>
    <property type="match status" value="1"/>
</dbReference>
<proteinExistence type="predicted"/>
<accession>A0A200QLC1</accession>
<dbReference type="InterPro" id="IPR012677">
    <property type="entry name" value="Nucleotide-bd_a/b_plait_sf"/>
</dbReference>
<feature type="compositionally biased region" description="Acidic residues" evidence="1">
    <location>
        <begin position="85"/>
        <end position="94"/>
    </location>
</feature>
<feature type="compositionally biased region" description="Polar residues" evidence="1">
    <location>
        <begin position="144"/>
        <end position="156"/>
    </location>
</feature>
<feature type="region of interest" description="Disordered" evidence="1">
    <location>
        <begin position="72"/>
        <end position="94"/>
    </location>
</feature>
<dbReference type="AlphaFoldDB" id="A0A200QLC1"/>
<evidence type="ECO:0000313" key="3">
    <source>
        <dbReference type="Proteomes" id="UP000195402"/>
    </source>
</evidence>
<feature type="compositionally biased region" description="Basic residues" evidence="1">
    <location>
        <begin position="432"/>
        <end position="445"/>
    </location>
</feature>
<feature type="compositionally biased region" description="Low complexity" evidence="1">
    <location>
        <begin position="421"/>
        <end position="431"/>
    </location>
</feature>
<dbReference type="PANTHER" id="PTHR37200">
    <property type="entry name" value="RNA-BINDING (RRM/RBD/RNP MOTIFS) FAMILY PROTEIN"/>
    <property type="match status" value="1"/>
</dbReference>
<organism evidence="2 3">
    <name type="scientific">Macleaya cordata</name>
    <name type="common">Five-seeded plume-poppy</name>
    <name type="synonym">Bocconia cordata</name>
    <dbReference type="NCBI Taxonomy" id="56857"/>
    <lineage>
        <taxon>Eukaryota</taxon>
        <taxon>Viridiplantae</taxon>
        <taxon>Streptophyta</taxon>
        <taxon>Embryophyta</taxon>
        <taxon>Tracheophyta</taxon>
        <taxon>Spermatophyta</taxon>
        <taxon>Magnoliopsida</taxon>
        <taxon>Ranunculales</taxon>
        <taxon>Papaveraceae</taxon>
        <taxon>Papaveroideae</taxon>
        <taxon>Macleaya</taxon>
    </lineage>
</organism>
<dbReference type="Gene3D" id="3.30.70.330">
    <property type="match status" value="1"/>
</dbReference>
<name>A0A200QLC1_MACCD</name>
<dbReference type="FunCoup" id="A0A200QLC1">
    <property type="interactions" value="852"/>
</dbReference>
<sequence length="485" mass="53629">MRVLGVETFQPTCNSSSALTTIPLNPITFSLLLPNRTHKFLKTNFSSSLSIYTNASSNVQFSQGRTGFSVHATKKRSKDSPSEMEGFDDDDDEEEEGMFIPFEGMRRWAQNKPPGFGVGKEYDTSIEDKLVEEIEQSRRAQLANINKLKNNSPKTSSQDKQKAPEVVPSGIRVRVANLPKKKNIHRDLQLAFKGFPGIINISPAVSGNKKTREPICKGFAFVYLRSEDVANRFVQTYSRQSIAFGKIQKQVTCEMTNPRESSDSELAAEGSYISNPAFGKIQKQMTHEMTNPRESSDSTFELAAEGRNISNPAFGKIQKQVTHEMTNPGESSDSTSNLAAEGSFISNPELKITSLKENLDTDFDDSSDTSEVTSINESIDLDDQSVSANWEEVEEGIEHLSLLEPNDDGNPRPRLVTKTDSLPSKQPPKSQKVQKKLIIKGKKEKVPKSNVPGSAKRLKIKEKAVLAGVLSRYGAEASLASRKES</sequence>
<gene>
    <name evidence="2" type="ORF">BVC80_1583g28</name>
</gene>
<dbReference type="CDD" id="cd00590">
    <property type="entry name" value="RRM_SF"/>
    <property type="match status" value="1"/>
</dbReference>
<feature type="region of interest" description="Disordered" evidence="1">
    <location>
        <begin position="144"/>
        <end position="165"/>
    </location>
</feature>
<evidence type="ECO:0000256" key="1">
    <source>
        <dbReference type="SAM" id="MobiDB-lite"/>
    </source>
</evidence>
<dbReference type="SUPFAM" id="SSF54928">
    <property type="entry name" value="RNA-binding domain, RBD"/>
    <property type="match status" value="1"/>
</dbReference>
<feature type="region of interest" description="Disordered" evidence="1">
    <location>
        <begin position="402"/>
        <end position="455"/>
    </location>
</feature>
<dbReference type="OMA" id="KCEMINP"/>
<dbReference type="GO" id="GO:0003676">
    <property type="term" value="F:nucleic acid binding"/>
    <property type="evidence" value="ECO:0007669"/>
    <property type="project" value="InterPro"/>
</dbReference>
<comment type="caution">
    <text evidence="2">The sequence shown here is derived from an EMBL/GenBank/DDBJ whole genome shotgun (WGS) entry which is preliminary data.</text>
</comment>
<dbReference type="OrthoDB" id="1912879at2759"/>
<keyword evidence="3" id="KW-1185">Reference proteome</keyword>
<reference evidence="2 3" key="1">
    <citation type="journal article" date="2017" name="Mol. Plant">
        <title>The Genome of Medicinal Plant Macleaya cordata Provides New Insights into Benzylisoquinoline Alkaloids Metabolism.</title>
        <authorList>
            <person name="Liu X."/>
            <person name="Liu Y."/>
            <person name="Huang P."/>
            <person name="Ma Y."/>
            <person name="Qing Z."/>
            <person name="Tang Q."/>
            <person name="Cao H."/>
            <person name="Cheng P."/>
            <person name="Zheng Y."/>
            <person name="Yuan Z."/>
            <person name="Zhou Y."/>
            <person name="Liu J."/>
            <person name="Tang Z."/>
            <person name="Zhuo Y."/>
            <person name="Zhang Y."/>
            <person name="Yu L."/>
            <person name="Huang J."/>
            <person name="Yang P."/>
            <person name="Peng Q."/>
            <person name="Zhang J."/>
            <person name="Jiang W."/>
            <person name="Zhang Z."/>
            <person name="Lin K."/>
            <person name="Ro D.K."/>
            <person name="Chen X."/>
            <person name="Xiong X."/>
            <person name="Shang Y."/>
            <person name="Huang S."/>
            <person name="Zeng J."/>
        </authorList>
    </citation>
    <scope>NUCLEOTIDE SEQUENCE [LARGE SCALE GENOMIC DNA]</scope>
    <source>
        <strain evidence="3">cv. BLH2017</strain>
        <tissue evidence="2">Root</tissue>
    </source>
</reference>
<dbReference type="InParanoid" id="A0A200QLC1"/>
<dbReference type="Proteomes" id="UP000195402">
    <property type="component" value="Unassembled WGS sequence"/>
</dbReference>
<dbReference type="EMBL" id="MVGT01001715">
    <property type="protein sequence ID" value="OVA11276.1"/>
    <property type="molecule type" value="Genomic_DNA"/>
</dbReference>
<evidence type="ECO:0008006" key="4">
    <source>
        <dbReference type="Google" id="ProtNLM"/>
    </source>
</evidence>
<protein>
    <recommendedName>
        <fullName evidence="4">RNA recognition motif domain</fullName>
    </recommendedName>
</protein>
<evidence type="ECO:0000313" key="2">
    <source>
        <dbReference type="EMBL" id="OVA11276.1"/>
    </source>
</evidence>
<dbReference type="InterPro" id="IPR035979">
    <property type="entry name" value="RBD_domain_sf"/>
</dbReference>
<dbReference type="STRING" id="56857.A0A200QLC1"/>